<dbReference type="AlphaFoldDB" id="A0A833VM68"/>
<name>A0A833VM68_9HYME</name>
<gene>
    <name evidence="8" type="ORF">E2986_02911</name>
</gene>
<keyword evidence="9" id="KW-1185">Reference proteome</keyword>
<dbReference type="EMBL" id="WNWW01001022">
    <property type="protein sequence ID" value="KAF3419950.1"/>
    <property type="molecule type" value="Genomic_DNA"/>
</dbReference>
<dbReference type="PANTHER" id="PTHR12049:SF7">
    <property type="entry name" value="PROTEIN ARGININE METHYLTRANSFERASE NDUFAF7, MITOCHONDRIAL"/>
    <property type="match status" value="1"/>
</dbReference>
<evidence type="ECO:0000256" key="6">
    <source>
        <dbReference type="ARBA" id="ARBA00048612"/>
    </source>
</evidence>
<keyword evidence="5 7" id="KW-0496">Mitochondrion</keyword>
<keyword evidence="3 7" id="KW-0489">Methyltransferase</keyword>
<dbReference type="Gene3D" id="3.40.50.12710">
    <property type="match status" value="1"/>
</dbReference>
<comment type="caution">
    <text evidence="8">The sequence shown here is derived from an EMBL/GenBank/DDBJ whole genome shotgun (WGS) entry which is preliminary data.</text>
</comment>
<organism evidence="8 9">
    <name type="scientific">Frieseomelitta varia</name>
    <dbReference type="NCBI Taxonomy" id="561572"/>
    <lineage>
        <taxon>Eukaryota</taxon>
        <taxon>Metazoa</taxon>
        <taxon>Ecdysozoa</taxon>
        <taxon>Arthropoda</taxon>
        <taxon>Hexapoda</taxon>
        <taxon>Insecta</taxon>
        <taxon>Pterygota</taxon>
        <taxon>Neoptera</taxon>
        <taxon>Endopterygota</taxon>
        <taxon>Hymenoptera</taxon>
        <taxon>Apocrita</taxon>
        <taxon>Aculeata</taxon>
        <taxon>Apoidea</taxon>
        <taxon>Anthophila</taxon>
        <taxon>Apidae</taxon>
        <taxon>Frieseomelitta</taxon>
    </lineage>
</organism>
<comment type="subcellular location">
    <subcellularLocation>
        <location evidence="1 7">Mitochondrion</location>
    </subcellularLocation>
</comment>
<dbReference type="Pfam" id="PF02636">
    <property type="entry name" value="Methyltransf_28"/>
    <property type="match status" value="1"/>
</dbReference>
<evidence type="ECO:0000256" key="5">
    <source>
        <dbReference type="ARBA" id="ARBA00023128"/>
    </source>
</evidence>
<comment type="catalytic activity">
    <reaction evidence="6 7">
        <text>L-arginyl-[protein] + 2 S-adenosyl-L-methionine = N(omega),N(omega)'-dimethyl-L-arginyl-[protein] + 2 S-adenosyl-L-homocysteine + 2 H(+)</text>
        <dbReference type="Rhea" id="RHEA:48108"/>
        <dbReference type="Rhea" id="RHEA-COMP:10532"/>
        <dbReference type="Rhea" id="RHEA-COMP:11992"/>
        <dbReference type="ChEBI" id="CHEBI:15378"/>
        <dbReference type="ChEBI" id="CHEBI:29965"/>
        <dbReference type="ChEBI" id="CHEBI:57856"/>
        <dbReference type="ChEBI" id="CHEBI:59789"/>
        <dbReference type="ChEBI" id="CHEBI:88221"/>
        <dbReference type="EC" id="2.1.1.320"/>
    </reaction>
</comment>
<dbReference type="InterPro" id="IPR029063">
    <property type="entry name" value="SAM-dependent_MTases_sf"/>
</dbReference>
<evidence type="ECO:0000313" key="9">
    <source>
        <dbReference type="Proteomes" id="UP000655588"/>
    </source>
</evidence>
<keyword evidence="4 7" id="KW-0808">Transferase</keyword>
<protein>
    <recommendedName>
        <fullName evidence="7">Protein arginine methyltransferase NDUFAF7</fullName>
        <ecNumber evidence="7">2.1.1.320</ecNumber>
    </recommendedName>
</protein>
<evidence type="ECO:0000256" key="4">
    <source>
        <dbReference type="ARBA" id="ARBA00022679"/>
    </source>
</evidence>
<comment type="function">
    <text evidence="7">Arginine methyltransferase involved in the assembly or stability of mitochondrial NADH:ubiquinone oxidoreductase complex (complex I).</text>
</comment>
<dbReference type="GO" id="GO:0005739">
    <property type="term" value="C:mitochondrion"/>
    <property type="evidence" value="ECO:0007669"/>
    <property type="project" value="UniProtKB-SubCell"/>
</dbReference>
<accession>A0A833VM68</accession>
<dbReference type="PANTHER" id="PTHR12049">
    <property type="entry name" value="PROTEIN ARGININE METHYLTRANSFERASE NDUFAF7, MITOCHONDRIAL"/>
    <property type="match status" value="1"/>
</dbReference>
<dbReference type="GO" id="GO:0032259">
    <property type="term" value="P:methylation"/>
    <property type="evidence" value="ECO:0007669"/>
    <property type="project" value="UniProtKB-KW"/>
</dbReference>
<dbReference type="GO" id="GO:0035243">
    <property type="term" value="F:protein-arginine omega-N symmetric methyltransferase activity"/>
    <property type="evidence" value="ECO:0007669"/>
    <property type="project" value="UniProtKB-EC"/>
</dbReference>
<evidence type="ECO:0000256" key="1">
    <source>
        <dbReference type="ARBA" id="ARBA00004173"/>
    </source>
</evidence>
<dbReference type="InterPro" id="IPR003788">
    <property type="entry name" value="NDUFAF7"/>
</dbReference>
<proteinExistence type="inferred from homology"/>
<evidence type="ECO:0000256" key="2">
    <source>
        <dbReference type="ARBA" id="ARBA00005891"/>
    </source>
</evidence>
<dbReference type="Proteomes" id="UP000655588">
    <property type="component" value="Unassembled WGS sequence"/>
</dbReference>
<evidence type="ECO:0000256" key="3">
    <source>
        <dbReference type="ARBA" id="ARBA00022603"/>
    </source>
</evidence>
<dbReference type="SUPFAM" id="SSF53335">
    <property type="entry name" value="S-adenosyl-L-methionine-dependent methyltransferases"/>
    <property type="match status" value="1"/>
</dbReference>
<dbReference type="InterPro" id="IPR038375">
    <property type="entry name" value="NDUFAF7_sf"/>
</dbReference>
<evidence type="ECO:0000313" key="8">
    <source>
        <dbReference type="EMBL" id="KAF3419950.1"/>
    </source>
</evidence>
<evidence type="ECO:0000256" key="7">
    <source>
        <dbReference type="RuleBase" id="RU364114"/>
    </source>
</evidence>
<reference evidence="8" key="1">
    <citation type="submission" date="2019-11" db="EMBL/GenBank/DDBJ databases">
        <title>The nuclear and mitochondrial genomes of Frieseomelitta varia - a highly eusocial stingless bee (Meliponini) with a permanently sterile worker caste.</title>
        <authorList>
            <person name="Freitas F.C.P."/>
            <person name="Lourenco A.P."/>
            <person name="Nunes F.M.F."/>
            <person name="Paschoal A.R."/>
            <person name="Abreu F.C.P."/>
            <person name="Barbin F.O."/>
            <person name="Bataglia L."/>
            <person name="Cardoso-Junior C.A.M."/>
            <person name="Cervoni M.S."/>
            <person name="Silva S.R."/>
            <person name="Dalarmi F."/>
            <person name="Del Lama M.A."/>
            <person name="Depintor T.S."/>
            <person name="Ferreira K.M."/>
            <person name="Goria P.S."/>
            <person name="Jaskot M.C."/>
            <person name="Lago D.C."/>
            <person name="Luna-Lucena D."/>
            <person name="Moda L.M."/>
            <person name="Nascimento L."/>
            <person name="Pedrino M."/>
            <person name="Rabico F.O."/>
            <person name="Sanches F.C."/>
            <person name="Santos D.E."/>
            <person name="Santos C.G."/>
            <person name="Vieira J."/>
            <person name="Lopes T.F."/>
            <person name="Barchuk A.R."/>
            <person name="Hartfelder K."/>
            <person name="Simoes Z.L.P."/>
            <person name="Bitondi M.M.G."/>
            <person name="Pinheiro D.G."/>
        </authorList>
    </citation>
    <scope>NUCLEOTIDE SEQUENCE</scope>
    <source>
        <strain evidence="8">USP_RPSP 00005682</strain>
        <tissue evidence="8">Whole individual</tissue>
    </source>
</reference>
<dbReference type="EC" id="2.1.1.320" evidence="7"/>
<sequence length="437" mass="50522">MGVCKNPQIFEKYVKCCKLLNTRMLPNYQQRYLFYSSCGFSTSNDKKPQSLYHHLYSRILACGPITVSDYMKEVLTHPTVGYYMNKDVFGKQGDFITSPEITQLFGEMIGIWMKYESQKISKGPFQIVELGPGRGTLIKDILRVYKQFKSLNNVTVHLVEISPTLSSIQAKNLCKTITEYDANKNEFKDNSVNYYKEGITEDEVKIYWYYSVKDVPKNFSIFLMHEFFDALPIHKFQKTDRGWCEILVDIVQGSSEEKFRYVLSNTSTPATLYISADEKREHIEISPETLVIVDYIADFLWEHGGFTLICDYGHNGDKTDTFRGFFQHKIHDPLLRPGTADLTADVDFAAIKKIAEKDDRLIVFGPINQSNFLRNLGIDVRLQMLLKNVSEERKKSLKSEYHMIMDEDKMGTRFKVLSLFPSILKEYCAKIPVAGFY</sequence>
<comment type="similarity">
    <text evidence="2 7">Belongs to the NDUFAF7 family.</text>
</comment>
<dbReference type="OrthoDB" id="438553at2759"/>
<dbReference type="GO" id="GO:0032981">
    <property type="term" value="P:mitochondrial respiratory chain complex I assembly"/>
    <property type="evidence" value="ECO:0007669"/>
    <property type="project" value="TreeGrafter"/>
</dbReference>